<dbReference type="Gene3D" id="1.10.620.20">
    <property type="entry name" value="Ribonucleotide Reductase, subunit A"/>
    <property type="match status" value="1"/>
</dbReference>
<comment type="caution">
    <text evidence="3">The sequence shown here is derived from an EMBL/GenBank/DDBJ whole genome shotgun (WGS) entry which is preliminary data.</text>
</comment>
<dbReference type="AlphaFoldDB" id="A0AAD7XQH1"/>
<dbReference type="InterPro" id="IPR012348">
    <property type="entry name" value="RNR-like"/>
</dbReference>
<dbReference type="InterPro" id="IPR000358">
    <property type="entry name" value="RNR_small_fam"/>
</dbReference>
<name>A0AAD7XQH1_9STRA</name>
<protein>
    <submittedName>
        <fullName evidence="3">Uncharacterized protein</fullName>
    </submittedName>
</protein>
<evidence type="ECO:0000256" key="2">
    <source>
        <dbReference type="SAM" id="MobiDB-lite"/>
    </source>
</evidence>
<dbReference type="InterPro" id="IPR033909">
    <property type="entry name" value="RNR_small"/>
</dbReference>
<dbReference type="CDD" id="cd01049">
    <property type="entry name" value="RNRR2"/>
    <property type="match status" value="1"/>
</dbReference>
<dbReference type="PANTHER" id="PTHR23409:SF18">
    <property type="entry name" value="RIBONUCLEOSIDE-DIPHOSPHATE REDUCTASE SUBUNIT M2"/>
    <property type="match status" value="1"/>
</dbReference>
<dbReference type="GO" id="GO:0009263">
    <property type="term" value="P:deoxyribonucleotide biosynthetic process"/>
    <property type="evidence" value="ECO:0007669"/>
    <property type="project" value="InterPro"/>
</dbReference>
<reference evidence="3" key="1">
    <citation type="submission" date="2023-01" db="EMBL/GenBank/DDBJ databases">
        <title>Metagenome sequencing of chrysophaentin producing Chrysophaeum taylorii.</title>
        <authorList>
            <person name="Davison J."/>
            <person name="Bewley C."/>
        </authorList>
    </citation>
    <scope>NUCLEOTIDE SEQUENCE</scope>
    <source>
        <strain evidence="3">NIES-1699</strain>
    </source>
</reference>
<comment type="similarity">
    <text evidence="1">Belongs to the ribonucleoside diphosphate reductase small chain family.</text>
</comment>
<dbReference type="GO" id="GO:0016491">
    <property type="term" value="F:oxidoreductase activity"/>
    <property type="evidence" value="ECO:0007669"/>
    <property type="project" value="InterPro"/>
</dbReference>
<evidence type="ECO:0000313" key="4">
    <source>
        <dbReference type="Proteomes" id="UP001230188"/>
    </source>
</evidence>
<dbReference type="SUPFAM" id="SSF47240">
    <property type="entry name" value="Ferritin-like"/>
    <property type="match status" value="1"/>
</dbReference>
<sequence length="397" mass="45128">MVFFFLGMSGCRCAVHMRSHAHRGKLPVDRALDEEEYHEVWDGQEEECSKNEEEEEVPWFCARDASRFQLFPLRDPELWAMYKQAEASLWTAEEVDLGADVAHWQHKLTSNERRFLSHVLAFFASSDGVVIENLVERFAREVTLPEARFFYGFQIAIEAVHQEMYSLLLETYIDDPNERARLFRAHELVPCVRRKAEWAQRWTVNETATYASRLVAFAAVEGIFFSGSFCAVFWMRKRGLLPGLGFANELISRDEGLHCDFACELYHRLPRKLDDATARAIVKDAVDIERDFVTEALPVSLVGMNANLMAQYIEYVADRLLLSLGHPKLYHVTNPFDWMELISLTGKTNFFERRVGEYQRPNVHGSGGGGAPPSSTAAAPPNDGAGDVFAFSLDADV</sequence>
<organism evidence="3 4">
    <name type="scientific">Chrysophaeum taylorii</name>
    <dbReference type="NCBI Taxonomy" id="2483200"/>
    <lineage>
        <taxon>Eukaryota</taxon>
        <taxon>Sar</taxon>
        <taxon>Stramenopiles</taxon>
        <taxon>Ochrophyta</taxon>
        <taxon>Pelagophyceae</taxon>
        <taxon>Pelagomonadales</taxon>
        <taxon>Pelagomonadaceae</taxon>
        <taxon>Chrysophaeum</taxon>
    </lineage>
</organism>
<accession>A0AAD7XQH1</accession>
<dbReference type="InterPro" id="IPR009078">
    <property type="entry name" value="Ferritin-like_SF"/>
</dbReference>
<feature type="compositionally biased region" description="Low complexity" evidence="2">
    <location>
        <begin position="372"/>
        <end position="381"/>
    </location>
</feature>
<evidence type="ECO:0000313" key="3">
    <source>
        <dbReference type="EMBL" id="KAJ8611180.1"/>
    </source>
</evidence>
<gene>
    <name evidence="3" type="ORF">CTAYLR_003562</name>
</gene>
<proteinExistence type="inferred from homology"/>
<dbReference type="EMBL" id="JAQMWT010000081">
    <property type="protein sequence ID" value="KAJ8611180.1"/>
    <property type="molecule type" value="Genomic_DNA"/>
</dbReference>
<dbReference type="PANTHER" id="PTHR23409">
    <property type="entry name" value="RIBONUCLEOSIDE-DIPHOSPHATE REDUCTASE SMALL CHAIN"/>
    <property type="match status" value="1"/>
</dbReference>
<dbReference type="Proteomes" id="UP001230188">
    <property type="component" value="Unassembled WGS sequence"/>
</dbReference>
<feature type="region of interest" description="Disordered" evidence="2">
    <location>
        <begin position="361"/>
        <end position="387"/>
    </location>
</feature>
<keyword evidence="4" id="KW-1185">Reference proteome</keyword>
<dbReference type="Pfam" id="PF00268">
    <property type="entry name" value="Ribonuc_red_sm"/>
    <property type="match status" value="1"/>
</dbReference>
<evidence type="ECO:0000256" key="1">
    <source>
        <dbReference type="ARBA" id="ARBA00009303"/>
    </source>
</evidence>